<dbReference type="Proteomes" id="UP001143674">
    <property type="component" value="Unassembled WGS sequence"/>
</dbReference>
<keyword evidence="4 5" id="KW-0472">Membrane</keyword>
<evidence type="ECO:0000256" key="3">
    <source>
        <dbReference type="ARBA" id="ARBA00022989"/>
    </source>
</evidence>
<evidence type="ECO:0000313" key="8">
    <source>
        <dbReference type="Proteomes" id="UP001143674"/>
    </source>
</evidence>
<feature type="domain" description="Major facilitator superfamily (MFS) profile" evidence="6">
    <location>
        <begin position="27"/>
        <end position="445"/>
    </location>
</feature>
<dbReference type="SUPFAM" id="SSF103473">
    <property type="entry name" value="MFS general substrate transporter"/>
    <property type="match status" value="1"/>
</dbReference>
<evidence type="ECO:0000256" key="1">
    <source>
        <dbReference type="ARBA" id="ARBA00004141"/>
    </source>
</evidence>
<dbReference type="Pfam" id="PF07690">
    <property type="entry name" value="MFS_1"/>
    <property type="match status" value="1"/>
</dbReference>
<comment type="subcellular location">
    <subcellularLocation>
        <location evidence="1">Membrane</location>
        <topology evidence="1">Multi-pass membrane protein</topology>
    </subcellularLocation>
</comment>
<evidence type="ECO:0000256" key="4">
    <source>
        <dbReference type="ARBA" id="ARBA00023136"/>
    </source>
</evidence>
<dbReference type="PROSITE" id="PS00217">
    <property type="entry name" value="SUGAR_TRANSPORT_2"/>
    <property type="match status" value="1"/>
</dbReference>
<feature type="transmembrane region" description="Helical" evidence="5">
    <location>
        <begin position="27"/>
        <end position="49"/>
    </location>
</feature>
<dbReference type="InterPro" id="IPR011701">
    <property type="entry name" value="MFS"/>
</dbReference>
<dbReference type="InterPro" id="IPR005829">
    <property type="entry name" value="Sugar_transporter_CS"/>
</dbReference>
<feature type="transmembrane region" description="Helical" evidence="5">
    <location>
        <begin position="61"/>
        <end position="85"/>
    </location>
</feature>
<dbReference type="InterPro" id="IPR036259">
    <property type="entry name" value="MFS_trans_sf"/>
</dbReference>
<evidence type="ECO:0000256" key="5">
    <source>
        <dbReference type="SAM" id="Phobius"/>
    </source>
</evidence>
<proteinExistence type="predicted"/>
<feature type="transmembrane region" description="Helical" evidence="5">
    <location>
        <begin position="419"/>
        <end position="442"/>
    </location>
</feature>
<accession>A0A1C0UFN8</accession>
<keyword evidence="2 5" id="KW-0812">Transmembrane</keyword>
<dbReference type="KEGG" id="rsy:RSUY_15150"/>
<feature type="transmembrane region" description="Helical" evidence="5">
    <location>
        <begin position="356"/>
        <end position="378"/>
    </location>
</feature>
<dbReference type="CDD" id="cd17365">
    <property type="entry name" value="MFS_PcaK_like"/>
    <property type="match status" value="1"/>
</dbReference>
<dbReference type="PANTHER" id="PTHR23508">
    <property type="entry name" value="CARBOXYLIC ACID TRANSPORTER PROTEIN HOMOLOG"/>
    <property type="match status" value="1"/>
</dbReference>
<protein>
    <submittedName>
        <fullName evidence="7">Aromatic acid/H+ symport family MFS transporter</fullName>
    </submittedName>
</protein>
<dbReference type="PANTHER" id="PTHR23508:SF10">
    <property type="entry name" value="CARBOXYLIC ACID TRANSPORTER PROTEIN HOMOLOG"/>
    <property type="match status" value="1"/>
</dbReference>
<keyword evidence="3 5" id="KW-1133">Transmembrane helix</keyword>
<evidence type="ECO:0000256" key="2">
    <source>
        <dbReference type="ARBA" id="ARBA00022692"/>
    </source>
</evidence>
<name>A0A1C0UFN8_RALSL</name>
<dbReference type="EMBL" id="JAIVEX010000005">
    <property type="protein sequence ID" value="MDB0522272.1"/>
    <property type="molecule type" value="Genomic_DNA"/>
</dbReference>
<feature type="transmembrane region" description="Helical" evidence="5">
    <location>
        <begin position="390"/>
        <end position="413"/>
    </location>
</feature>
<dbReference type="InterPro" id="IPR020846">
    <property type="entry name" value="MFS_dom"/>
</dbReference>
<comment type="caution">
    <text evidence="7">The sequence shown here is derived from an EMBL/GenBank/DDBJ whole genome shotgun (WGS) entry which is preliminary data.</text>
</comment>
<dbReference type="AlphaFoldDB" id="A0A1C0UFN8"/>
<feature type="transmembrane region" description="Helical" evidence="5">
    <location>
        <begin position="269"/>
        <end position="286"/>
    </location>
</feature>
<dbReference type="GO" id="GO:0005886">
    <property type="term" value="C:plasma membrane"/>
    <property type="evidence" value="ECO:0007669"/>
    <property type="project" value="TreeGrafter"/>
</dbReference>
<dbReference type="Gene3D" id="1.20.1250.20">
    <property type="entry name" value="MFS general substrate transporter like domains"/>
    <property type="match status" value="1"/>
</dbReference>
<feature type="transmembrane region" description="Helical" evidence="5">
    <location>
        <begin position="328"/>
        <end position="350"/>
    </location>
</feature>
<dbReference type="PROSITE" id="PS50850">
    <property type="entry name" value="MFS"/>
    <property type="match status" value="1"/>
</dbReference>
<dbReference type="RefSeq" id="WP_003265431.1">
    <property type="nucleotide sequence ID" value="NZ_CDQJ01000001.1"/>
</dbReference>
<feature type="transmembrane region" description="Helical" evidence="5">
    <location>
        <begin position="117"/>
        <end position="137"/>
    </location>
</feature>
<organism evidence="7 8">
    <name type="scientific">Ralstonia solanacearum</name>
    <name type="common">Pseudomonas solanacearum</name>
    <dbReference type="NCBI Taxonomy" id="305"/>
    <lineage>
        <taxon>Bacteria</taxon>
        <taxon>Pseudomonadati</taxon>
        <taxon>Pseudomonadota</taxon>
        <taxon>Betaproteobacteria</taxon>
        <taxon>Burkholderiales</taxon>
        <taxon>Burkholderiaceae</taxon>
        <taxon>Ralstonia</taxon>
        <taxon>Ralstonia solanacearum species complex</taxon>
    </lineage>
</organism>
<feature type="transmembrane region" description="Helical" evidence="5">
    <location>
        <begin position="177"/>
        <end position="201"/>
    </location>
</feature>
<sequence length="460" mass="47956">MLPPSPVIVDVRAWLDRQRFSAFQWSVVLLCFFIVAIDGFDTACVGFIAPALAQDWHVGPAVLGTVFSAGLAGLMVGALIFGPLADRIGRKLTLLLTVGAFGLASVLSAFAPSIGALIALRFLTGLGLGGAMPNAIALTSEYCPERRRAFLTTVMFCGFTLGSGFGGIVAAQLVPDFGWRSVLLFGGVVPLLLLPVMAFALPESVRYLVARGGQTAAVGKLLNRIAPMPVTPDTRFVLHETTANGSPKESPQGSPVLQLFLPAFRTGTLLLWTVFFMSLLIVYLMTNWLPTLIHSGGVALALASRIAVMYQLGGTVGALVIGRLMDKYPATVVLCCTYALGALFLALTGVSQGTMLAFAVTGVGFCISGSQIGANAFAAQFYPTASRVTGISWALGIGRLGSVCGALVGGVLLSANIGFQLLFLLVAVPAAIASFAILLCGIHARRTGTREALPAVTEGT</sequence>
<evidence type="ECO:0000313" key="7">
    <source>
        <dbReference type="EMBL" id="MDB0522272.1"/>
    </source>
</evidence>
<feature type="transmembrane region" description="Helical" evidence="5">
    <location>
        <begin position="92"/>
        <end position="111"/>
    </location>
</feature>
<dbReference type="GO" id="GO:0046943">
    <property type="term" value="F:carboxylic acid transmembrane transporter activity"/>
    <property type="evidence" value="ECO:0007669"/>
    <property type="project" value="TreeGrafter"/>
</dbReference>
<feature type="transmembrane region" description="Helical" evidence="5">
    <location>
        <begin position="149"/>
        <end position="171"/>
    </location>
</feature>
<feature type="transmembrane region" description="Helical" evidence="5">
    <location>
        <begin position="298"/>
        <end position="321"/>
    </location>
</feature>
<gene>
    <name evidence="7" type="ORF">LBW55_11720</name>
</gene>
<evidence type="ECO:0000259" key="6">
    <source>
        <dbReference type="PROSITE" id="PS50850"/>
    </source>
</evidence>
<reference evidence="7" key="1">
    <citation type="submission" date="2021-09" db="EMBL/GenBank/DDBJ databases">
        <title>Genomic analysis of Ralstonia spp.</title>
        <authorList>
            <person name="Aburjaile F."/>
            <person name="Ariute J.C."/>
            <person name="Pais A.K.L."/>
            <person name="Albuquerque G.M.R."/>
            <person name="Silva A.M.F."/>
            <person name="Brenig B."/>
            <person name="Azevedo V."/>
            <person name="Matiuzzi M."/>
            <person name="Ramos R."/>
            <person name="Goes-Neto A."/>
            <person name="Soares S."/>
            <person name="Iseppon A.M.B."/>
            <person name="Souza E."/>
            <person name="Gama M."/>
        </authorList>
    </citation>
    <scope>NUCLEOTIDE SEQUENCE</scope>
    <source>
        <strain evidence="7">B4</strain>
    </source>
</reference>